<dbReference type="Pfam" id="PF03141">
    <property type="entry name" value="Methyltransf_29"/>
    <property type="match status" value="1"/>
</dbReference>
<keyword evidence="4" id="KW-0812">Transmembrane</keyword>
<keyword evidence="3" id="KW-0808">Transferase</keyword>
<dbReference type="PANTHER" id="PTHR44067">
    <property type="entry name" value="S-ADENOSYL-L-METHIONINE-DEPENDENT METHYLTRANSFERASE SUPERFAMILY PROTEIN-RELATED"/>
    <property type="match status" value="1"/>
</dbReference>
<accession>A0ABP0U9K6</accession>
<dbReference type="Proteomes" id="UP001497512">
    <property type="component" value="Chromosome 2"/>
</dbReference>
<organism evidence="6 7">
    <name type="scientific">Sphagnum troendelagicum</name>
    <dbReference type="NCBI Taxonomy" id="128251"/>
    <lineage>
        <taxon>Eukaryota</taxon>
        <taxon>Viridiplantae</taxon>
        <taxon>Streptophyta</taxon>
        <taxon>Embryophyta</taxon>
        <taxon>Bryophyta</taxon>
        <taxon>Sphagnophytina</taxon>
        <taxon>Sphagnopsida</taxon>
        <taxon>Sphagnales</taxon>
        <taxon>Sphagnaceae</taxon>
        <taxon>Sphagnum</taxon>
    </lineage>
</organism>
<gene>
    <name evidence="6" type="ORF">CSSPTR1EN2_LOCUS13150</name>
</gene>
<reference evidence="6" key="1">
    <citation type="submission" date="2024-02" db="EMBL/GenBank/DDBJ databases">
        <authorList>
            <consortium name="ELIXIR-Norway"/>
            <consortium name="Elixir Norway"/>
        </authorList>
    </citation>
    <scope>NUCLEOTIDE SEQUENCE</scope>
</reference>
<proteinExistence type="inferred from homology"/>
<name>A0ABP0U9K6_9BRYO</name>
<evidence type="ECO:0000256" key="3">
    <source>
        <dbReference type="ARBA" id="ARBA00022603"/>
    </source>
</evidence>
<sequence length="412" mass="46621">MGKDSSMKAAMESGFKRRACKRNLAIFVAVVATNLVALCVYQALQSQVQKSEHGNRPVNLQKEMLNDHNQQQLEFLDATTDGFLDRRSEDLSPEFQHFIAPRKLPLGWNPALNSDTMVLNVGHGCVANKELLDKFMNYQVGGVCPDDDDLAQKLMGSGCEPLPRRRCLARIPIGFTEPHPFPECLWADVPDSNIHWSAYACKSFECLNTRRMRQESKYADCVDCFDLGGKEKFRWTKVTTGPLDFPIPQVLEMKNGGIRIGFDMGGGTATFAARMREYNVTIVTSTLDTGAPFNNFVSLRGLVSMHLSISQRVPFRDNTLDLVHSMHILSNWIPTDTLEFILYDIDRVLRPGGLFWLDHFFCMRPQLDTDYVPLLDKLGYKRLKWVVGDKSDRGAEEVYLSAVLEKPTEARL</sequence>
<dbReference type="PANTHER" id="PTHR44067:SF7">
    <property type="entry name" value="METHYLTRANSFERASE TYPE 11 DOMAIN-CONTAINING PROTEIN"/>
    <property type="match status" value="1"/>
</dbReference>
<evidence type="ECO:0000313" key="6">
    <source>
        <dbReference type="EMBL" id="CAK9216001.1"/>
    </source>
</evidence>
<dbReference type="InterPro" id="IPR029063">
    <property type="entry name" value="SAM-dependent_MTases_sf"/>
</dbReference>
<dbReference type="InterPro" id="IPR053223">
    <property type="entry name" value="Prob_Methyltransferase"/>
</dbReference>
<keyword evidence="3" id="KW-0489">Methyltransferase</keyword>
<keyword evidence="4" id="KW-0735">Signal-anchor</keyword>
<dbReference type="InterPro" id="IPR004159">
    <property type="entry name" value="Put_SAM_MeTrfase"/>
</dbReference>
<dbReference type="SUPFAM" id="SSF53335">
    <property type="entry name" value="S-adenosyl-L-methionine-dependent methyltransferases"/>
    <property type="match status" value="1"/>
</dbReference>
<evidence type="ECO:0008006" key="8">
    <source>
        <dbReference type="Google" id="ProtNLM"/>
    </source>
</evidence>
<comment type="similarity">
    <text evidence="2">Belongs to the methyltransferase superfamily.</text>
</comment>
<keyword evidence="7" id="KW-1185">Reference proteome</keyword>
<evidence type="ECO:0000256" key="4">
    <source>
        <dbReference type="ARBA" id="ARBA00022968"/>
    </source>
</evidence>
<evidence type="ECO:0000256" key="1">
    <source>
        <dbReference type="ARBA" id="ARBA00004606"/>
    </source>
</evidence>
<evidence type="ECO:0000313" key="7">
    <source>
        <dbReference type="Proteomes" id="UP001497512"/>
    </source>
</evidence>
<dbReference type="EMBL" id="OZ019894">
    <property type="protein sequence ID" value="CAK9216001.1"/>
    <property type="molecule type" value="Genomic_DNA"/>
</dbReference>
<comment type="subcellular location">
    <subcellularLocation>
        <location evidence="5">Endomembrane system</location>
        <topology evidence="5">Single-pass membrane protein</topology>
    </subcellularLocation>
    <subcellularLocation>
        <location evidence="1">Membrane</location>
        <topology evidence="1">Single-pass type II membrane protein</topology>
    </subcellularLocation>
</comment>
<evidence type="ECO:0000256" key="2">
    <source>
        <dbReference type="ARBA" id="ARBA00008361"/>
    </source>
</evidence>
<evidence type="ECO:0000256" key="5">
    <source>
        <dbReference type="ARBA" id="ARBA00037847"/>
    </source>
</evidence>
<dbReference type="Gene3D" id="3.40.50.150">
    <property type="entry name" value="Vaccinia Virus protein VP39"/>
    <property type="match status" value="1"/>
</dbReference>
<protein>
    <recommendedName>
        <fullName evidence="8">Methyltransferase type 11 domain-containing protein</fullName>
    </recommendedName>
</protein>